<organism evidence="8 9">
    <name type="scientific">Streptomyces afghaniensis 772</name>
    <dbReference type="NCBI Taxonomy" id="1283301"/>
    <lineage>
        <taxon>Bacteria</taxon>
        <taxon>Bacillati</taxon>
        <taxon>Actinomycetota</taxon>
        <taxon>Actinomycetes</taxon>
        <taxon>Kitasatosporales</taxon>
        <taxon>Streptomycetaceae</taxon>
        <taxon>Streptomyces</taxon>
    </lineage>
</organism>
<name>S4MHL9_9ACTN</name>
<dbReference type="InterPro" id="IPR050859">
    <property type="entry name" value="Class-I_PLP-dep_aminotransf"/>
</dbReference>
<evidence type="ECO:0000256" key="3">
    <source>
        <dbReference type="ARBA" id="ARBA00011738"/>
    </source>
</evidence>
<comment type="cofactor">
    <cofactor evidence="1">
        <name>pyridoxal 5'-phosphate</name>
        <dbReference type="ChEBI" id="CHEBI:597326"/>
    </cofactor>
</comment>
<dbReference type="Gene3D" id="3.40.640.10">
    <property type="entry name" value="Type I PLP-dependent aspartate aminotransferase-like (Major domain)"/>
    <property type="match status" value="1"/>
</dbReference>
<dbReference type="EMBL" id="AOPY01001434">
    <property type="protein sequence ID" value="EPJ39053.1"/>
    <property type="molecule type" value="Genomic_DNA"/>
</dbReference>
<dbReference type="InterPro" id="IPR015422">
    <property type="entry name" value="PyrdxlP-dep_Trfase_small"/>
</dbReference>
<dbReference type="InterPro" id="IPR015421">
    <property type="entry name" value="PyrdxlP-dep_Trfase_major"/>
</dbReference>
<dbReference type="FunFam" id="3.40.640.10:FF:000053">
    <property type="entry name" value="Aminotransferase, class I"/>
    <property type="match status" value="1"/>
</dbReference>
<dbReference type="CDD" id="cd00609">
    <property type="entry name" value="AAT_like"/>
    <property type="match status" value="1"/>
</dbReference>
<dbReference type="InterPro" id="IPR004839">
    <property type="entry name" value="Aminotransferase_I/II_large"/>
</dbReference>
<comment type="subunit">
    <text evidence="3">Homodimer.</text>
</comment>
<dbReference type="PATRIC" id="fig|1283301.3.peg.3837"/>
<evidence type="ECO:0000259" key="7">
    <source>
        <dbReference type="Pfam" id="PF00155"/>
    </source>
</evidence>
<comment type="similarity">
    <text evidence="2">Belongs to the class-I pyridoxal-phosphate-dependent aminotransferase family.</text>
</comment>
<dbReference type="HOGENOM" id="CLU_017584_0_6_11"/>
<keyword evidence="6" id="KW-0663">Pyridoxal phosphate</keyword>
<evidence type="ECO:0000313" key="8">
    <source>
        <dbReference type="EMBL" id="EPJ39053.1"/>
    </source>
</evidence>
<evidence type="ECO:0000313" key="9">
    <source>
        <dbReference type="Proteomes" id="UP000015001"/>
    </source>
</evidence>
<evidence type="ECO:0000256" key="1">
    <source>
        <dbReference type="ARBA" id="ARBA00001933"/>
    </source>
</evidence>
<evidence type="ECO:0000256" key="6">
    <source>
        <dbReference type="ARBA" id="ARBA00022898"/>
    </source>
</evidence>
<reference evidence="8 9" key="1">
    <citation type="submission" date="2013-02" db="EMBL/GenBank/DDBJ databases">
        <title>Draft Genome Sequence of Streptomyces afghaniensis, Which Produces Compounds of the Julimycin B-Complex.</title>
        <authorList>
            <person name="Gruening B.A."/>
            <person name="Praeg A."/>
            <person name="Erxleben A."/>
            <person name="Guenther S."/>
            <person name="Fiedler H.-P."/>
            <person name="Goodfellow M."/>
            <person name="Mueller M."/>
        </authorList>
    </citation>
    <scope>NUCLEOTIDE SEQUENCE [LARGE SCALE GENOMIC DNA]</scope>
    <source>
        <strain evidence="8 9">772</strain>
    </source>
</reference>
<dbReference type="PANTHER" id="PTHR42790">
    <property type="entry name" value="AMINOTRANSFERASE"/>
    <property type="match status" value="1"/>
</dbReference>
<proteinExistence type="inferred from homology"/>
<comment type="caution">
    <text evidence="8">The sequence shown here is derived from an EMBL/GenBank/DDBJ whole genome shotgun (WGS) entry which is preliminary data.</text>
</comment>
<dbReference type="AlphaFoldDB" id="S4MHL9"/>
<gene>
    <name evidence="8" type="ORF">STAFG_3868</name>
</gene>
<evidence type="ECO:0000256" key="2">
    <source>
        <dbReference type="ARBA" id="ARBA00007441"/>
    </source>
</evidence>
<evidence type="ECO:0000256" key="5">
    <source>
        <dbReference type="ARBA" id="ARBA00022679"/>
    </source>
</evidence>
<dbReference type="Pfam" id="PF00155">
    <property type="entry name" value="Aminotran_1_2"/>
    <property type="match status" value="1"/>
</dbReference>
<dbReference type="Proteomes" id="UP000015001">
    <property type="component" value="Unassembled WGS sequence"/>
</dbReference>
<feature type="domain" description="Aminotransferase class I/classII large" evidence="7">
    <location>
        <begin position="59"/>
        <end position="396"/>
    </location>
</feature>
<evidence type="ECO:0000256" key="4">
    <source>
        <dbReference type="ARBA" id="ARBA00022576"/>
    </source>
</evidence>
<accession>S4MHL9</accession>
<dbReference type="GO" id="GO:1901605">
    <property type="term" value="P:alpha-amino acid metabolic process"/>
    <property type="evidence" value="ECO:0007669"/>
    <property type="project" value="TreeGrafter"/>
</dbReference>
<dbReference type="RefSeq" id="WP_020272791.1">
    <property type="nucleotide sequence ID" value="NZ_KE354188.1"/>
</dbReference>
<dbReference type="GO" id="GO:0008483">
    <property type="term" value="F:transaminase activity"/>
    <property type="evidence" value="ECO:0007669"/>
    <property type="project" value="UniProtKB-KW"/>
</dbReference>
<dbReference type="GO" id="GO:0030170">
    <property type="term" value="F:pyridoxal phosphate binding"/>
    <property type="evidence" value="ECO:0007669"/>
    <property type="project" value="InterPro"/>
</dbReference>
<dbReference type="PANTHER" id="PTHR42790:SF19">
    <property type="entry name" value="KYNURENINE_ALPHA-AMINOADIPATE AMINOTRANSFERASE, MITOCHONDRIAL"/>
    <property type="match status" value="1"/>
</dbReference>
<keyword evidence="9" id="KW-1185">Reference proteome</keyword>
<dbReference type="SUPFAM" id="SSF53383">
    <property type="entry name" value="PLP-dependent transferases"/>
    <property type="match status" value="1"/>
</dbReference>
<dbReference type="OrthoDB" id="199743at2"/>
<dbReference type="InterPro" id="IPR015424">
    <property type="entry name" value="PyrdxlP-dep_Trfase"/>
</dbReference>
<keyword evidence="5" id="KW-0808">Transferase</keyword>
<sequence>MTVTEPAPAHSPVPPLAARARSVGGSPVRDILAVTARPEVINFAGGLPAPELFDAAGIAAAYRAVLAEEPARALQYSTTEGEPTLRAALAGRTTVRGLPTGPDDLLVTTGSQQALSLLATALLEPGDTVLVENPCYLAALQAFGFAGARVVPVPGDEHGVDPEALEELVVRERPKLLYTVPTFQNPTGRTLPAERRAAVAAVAARRGLWIIEDDPYGELRYDGERVPWIASLPGAEDRTVLLGSFSKVMAPGLRLGWLRAPDELRRACAVAKQAADLHTPTVNQLAAARYLADHDLDAHVTRVAGVYRERRDAMLAALPGALPEGSVWTRPEGGMFLWARLPEPYDTTALLPQVVRHDVAYVPGAPFYAGPPDRTTLRLCFVTQTPEEIEEGLRRLGKGLRAGTPGA</sequence>
<keyword evidence="4" id="KW-0032">Aminotransferase</keyword>
<protein>
    <submittedName>
        <fullName evidence="8">Putative 2-aminoadipate transaminase</fullName>
    </submittedName>
</protein>
<dbReference type="Gene3D" id="3.90.1150.10">
    <property type="entry name" value="Aspartate Aminotransferase, domain 1"/>
    <property type="match status" value="1"/>
</dbReference>